<evidence type="ECO:0000313" key="3">
    <source>
        <dbReference type="EMBL" id="SDD97289.1"/>
    </source>
</evidence>
<organism evidence="3 4">
    <name type="scientific">Dyadobacter soli</name>
    <dbReference type="NCBI Taxonomy" id="659014"/>
    <lineage>
        <taxon>Bacteria</taxon>
        <taxon>Pseudomonadati</taxon>
        <taxon>Bacteroidota</taxon>
        <taxon>Cytophagia</taxon>
        <taxon>Cytophagales</taxon>
        <taxon>Spirosomataceae</taxon>
        <taxon>Dyadobacter</taxon>
    </lineage>
</organism>
<keyword evidence="4" id="KW-1185">Reference proteome</keyword>
<dbReference type="Proteomes" id="UP000198748">
    <property type="component" value="Unassembled WGS sequence"/>
</dbReference>
<dbReference type="EMBL" id="FNAN01000003">
    <property type="protein sequence ID" value="SDD97289.1"/>
    <property type="molecule type" value="Genomic_DNA"/>
</dbReference>
<evidence type="ECO:0000313" key="4">
    <source>
        <dbReference type="Proteomes" id="UP000198748"/>
    </source>
</evidence>
<accession>A0A1G6Z3P7</accession>
<dbReference type="OrthoDB" id="964376at2"/>
<name>A0A1G6Z3P7_9BACT</name>
<feature type="transmembrane region" description="Helical" evidence="2">
    <location>
        <begin position="29"/>
        <end position="49"/>
    </location>
</feature>
<evidence type="ECO:0000256" key="1">
    <source>
        <dbReference type="SAM" id="MobiDB-lite"/>
    </source>
</evidence>
<dbReference type="RefSeq" id="WP_090147160.1">
    <property type="nucleotide sequence ID" value="NZ_FNAN01000003.1"/>
</dbReference>
<keyword evidence="2" id="KW-0472">Membrane</keyword>
<keyword evidence="2" id="KW-1133">Transmembrane helix</keyword>
<reference evidence="4" key="1">
    <citation type="submission" date="2016-10" db="EMBL/GenBank/DDBJ databases">
        <authorList>
            <person name="Varghese N."/>
            <person name="Submissions S."/>
        </authorList>
    </citation>
    <scope>NUCLEOTIDE SEQUENCE [LARGE SCALE GENOMIC DNA]</scope>
    <source>
        <strain evidence="4">DSM 25329</strain>
    </source>
</reference>
<feature type="compositionally biased region" description="Low complexity" evidence="1">
    <location>
        <begin position="71"/>
        <end position="86"/>
    </location>
</feature>
<feature type="region of interest" description="Disordered" evidence="1">
    <location>
        <begin position="63"/>
        <end position="101"/>
    </location>
</feature>
<evidence type="ECO:0000256" key="2">
    <source>
        <dbReference type="SAM" id="Phobius"/>
    </source>
</evidence>
<proteinExistence type="predicted"/>
<protein>
    <submittedName>
        <fullName evidence="3">Uncharacterized protein</fullName>
    </submittedName>
</protein>
<dbReference type="STRING" id="659014.SAMN04487996_10311"/>
<gene>
    <name evidence="3" type="ORF">SAMN04487996_10311</name>
</gene>
<keyword evidence="2" id="KW-0812">Transmembrane</keyword>
<sequence length="101" mass="11155">MNSKLIRTIFIALAFGFLVLWVLEFRRAGLLESYWLLLLCIVCFLLFQFSRLKAATLAKQAGESALEPQKSSKTSVVSGQQTSVVGRPSAVQPTPGKKPKK</sequence>
<feature type="transmembrane region" description="Helical" evidence="2">
    <location>
        <begin position="5"/>
        <end position="23"/>
    </location>
</feature>
<dbReference type="AlphaFoldDB" id="A0A1G6Z3P7"/>